<evidence type="ECO:0000313" key="1">
    <source>
        <dbReference type="EMBL" id="KAI3807303.1"/>
    </source>
</evidence>
<comment type="caution">
    <text evidence="1">The sequence shown here is derived from an EMBL/GenBank/DDBJ whole genome shotgun (WGS) entry which is preliminary data.</text>
</comment>
<accession>A0ACB9IIE3</accession>
<dbReference type="Proteomes" id="UP001056120">
    <property type="component" value="Linkage Group LG08"/>
</dbReference>
<protein>
    <submittedName>
        <fullName evidence="1">Uncharacterized protein</fullName>
    </submittedName>
</protein>
<organism evidence="1 2">
    <name type="scientific">Smallanthus sonchifolius</name>
    <dbReference type="NCBI Taxonomy" id="185202"/>
    <lineage>
        <taxon>Eukaryota</taxon>
        <taxon>Viridiplantae</taxon>
        <taxon>Streptophyta</taxon>
        <taxon>Embryophyta</taxon>
        <taxon>Tracheophyta</taxon>
        <taxon>Spermatophyta</taxon>
        <taxon>Magnoliopsida</taxon>
        <taxon>eudicotyledons</taxon>
        <taxon>Gunneridae</taxon>
        <taxon>Pentapetalae</taxon>
        <taxon>asterids</taxon>
        <taxon>campanulids</taxon>
        <taxon>Asterales</taxon>
        <taxon>Asteraceae</taxon>
        <taxon>Asteroideae</taxon>
        <taxon>Heliantheae alliance</taxon>
        <taxon>Millerieae</taxon>
        <taxon>Smallanthus</taxon>
    </lineage>
</organism>
<proteinExistence type="predicted"/>
<reference evidence="1 2" key="2">
    <citation type="journal article" date="2022" name="Mol. Ecol. Resour.">
        <title>The genomes of chicory, endive, great burdock and yacon provide insights into Asteraceae paleo-polyploidization history and plant inulin production.</title>
        <authorList>
            <person name="Fan W."/>
            <person name="Wang S."/>
            <person name="Wang H."/>
            <person name="Wang A."/>
            <person name="Jiang F."/>
            <person name="Liu H."/>
            <person name="Zhao H."/>
            <person name="Xu D."/>
            <person name="Zhang Y."/>
        </authorList>
    </citation>
    <scope>NUCLEOTIDE SEQUENCE [LARGE SCALE GENOMIC DNA]</scope>
    <source>
        <strain evidence="2">cv. Yunnan</strain>
        <tissue evidence="1">Leaves</tissue>
    </source>
</reference>
<evidence type="ECO:0000313" key="2">
    <source>
        <dbReference type="Proteomes" id="UP001056120"/>
    </source>
</evidence>
<dbReference type="EMBL" id="CM042025">
    <property type="protein sequence ID" value="KAI3807303.1"/>
    <property type="molecule type" value="Genomic_DNA"/>
</dbReference>
<keyword evidence="2" id="KW-1185">Reference proteome</keyword>
<reference evidence="2" key="1">
    <citation type="journal article" date="2022" name="Mol. Ecol. Resour.">
        <title>The genomes of chicory, endive, great burdock and yacon provide insights into Asteraceae palaeo-polyploidization history and plant inulin production.</title>
        <authorList>
            <person name="Fan W."/>
            <person name="Wang S."/>
            <person name="Wang H."/>
            <person name="Wang A."/>
            <person name="Jiang F."/>
            <person name="Liu H."/>
            <person name="Zhao H."/>
            <person name="Xu D."/>
            <person name="Zhang Y."/>
        </authorList>
    </citation>
    <scope>NUCLEOTIDE SEQUENCE [LARGE SCALE GENOMIC DNA]</scope>
    <source>
        <strain evidence="2">cv. Yunnan</strain>
    </source>
</reference>
<name>A0ACB9IIE3_9ASTR</name>
<sequence length="485" mass="56226">MSSKPEAFRPFRSISPSVWGDMFLNYDNNADLGEVEQLVKDLKEQVKKDIAVALGNPKEHANLLKLIDAIQRLGISYYFEEEIANVLRHVYEAYGDDWNGDSPSIWFRLLRQQGFYVSSDIFNKYKDQHGAFKESLTNDVEEMLELYEATWLRVHGEVVLDEALDFTRTRLAEIAKDDRIHSNFALFWKGIDVPKNLPYARDRFVESYFWAFGEYSEPKYSLARVFLTKVIQMATVLDDTYDAYGTYEELVIFTEALERWCITCLDMLPEYMKLVYRVLLDMYQEMEPIMEREEITPLFNRAKEFLTEFAKGLLVEAKWVNEGHIPTTDEHASIAFVTGAGGMMIGSCYLGMGDILTNDLIKWIASDPPLFKASAAMGRLHNDIASYKKEQERKHFPSIVECYMKQHDVTEEHAIDLVRKQIEDVWKDTNQESLMCKDIPRPLIMVVVNAARTTEFLYKNNDNFSEAGEDFNDHIKSLFVHPLSI</sequence>
<gene>
    <name evidence="1" type="ORF">L1987_23229</name>
</gene>